<organism evidence="1 2">
    <name type="scientific">Mucilaginibacter dorajii</name>
    <dbReference type="NCBI Taxonomy" id="692994"/>
    <lineage>
        <taxon>Bacteria</taxon>
        <taxon>Pseudomonadati</taxon>
        <taxon>Bacteroidota</taxon>
        <taxon>Sphingobacteriia</taxon>
        <taxon>Sphingobacteriales</taxon>
        <taxon>Sphingobacteriaceae</taxon>
        <taxon>Mucilaginibacter</taxon>
    </lineage>
</organism>
<accession>A0ABP7PZP1</accession>
<comment type="caution">
    <text evidence="1">The sequence shown here is derived from an EMBL/GenBank/DDBJ whole genome shotgun (WGS) entry which is preliminary data.</text>
</comment>
<name>A0ABP7PZP1_9SPHI</name>
<sequence>MTTVTIQVPENVKGKLSALVKELGGEIISMSSDKVISKKTKVLNEIKQGLNEVKAIREGKSKPYSMSDLFDGK</sequence>
<dbReference type="RefSeq" id="WP_259087895.1">
    <property type="nucleotide sequence ID" value="NZ_BAAAZC010000019.1"/>
</dbReference>
<proteinExistence type="predicted"/>
<protein>
    <submittedName>
        <fullName evidence="1">Uncharacterized protein</fullName>
    </submittedName>
</protein>
<evidence type="ECO:0000313" key="2">
    <source>
        <dbReference type="Proteomes" id="UP001500742"/>
    </source>
</evidence>
<gene>
    <name evidence="1" type="ORF">GCM10022210_25440</name>
</gene>
<reference evidence="2" key="1">
    <citation type="journal article" date="2019" name="Int. J. Syst. Evol. Microbiol.">
        <title>The Global Catalogue of Microorganisms (GCM) 10K type strain sequencing project: providing services to taxonomists for standard genome sequencing and annotation.</title>
        <authorList>
            <consortium name="The Broad Institute Genomics Platform"/>
            <consortium name="The Broad Institute Genome Sequencing Center for Infectious Disease"/>
            <person name="Wu L."/>
            <person name="Ma J."/>
        </authorList>
    </citation>
    <scope>NUCLEOTIDE SEQUENCE [LARGE SCALE GENOMIC DNA]</scope>
    <source>
        <strain evidence="2">JCM 16601</strain>
    </source>
</reference>
<evidence type="ECO:0000313" key="1">
    <source>
        <dbReference type="EMBL" id="GAA3974080.1"/>
    </source>
</evidence>
<dbReference type="EMBL" id="BAAAZC010000019">
    <property type="protein sequence ID" value="GAA3974080.1"/>
    <property type="molecule type" value="Genomic_DNA"/>
</dbReference>
<keyword evidence="2" id="KW-1185">Reference proteome</keyword>
<dbReference type="Proteomes" id="UP001500742">
    <property type="component" value="Unassembled WGS sequence"/>
</dbReference>